<keyword evidence="2" id="KW-1185">Reference proteome</keyword>
<proteinExistence type="predicted"/>
<evidence type="ECO:0000313" key="2">
    <source>
        <dbReference type="Proteomes" id="UP000265663"/>
    </source>
</evidence>
<accession>A0A3M7LYR5</accession>
<name>A0A3M7LYR5_9PLEO</name>
<protein>
    <submittedName>
        <fullName evidence="1">Uvi-1</fullName>
    </submittedName>
</protein>
<sequence>MYDFWPSSLIAAKGLFALTDRMYKGATTLHLYNHHPASFPFLTPHSSLLNSQAFNLCLFTDNKTTSTEAIMVAFRNIITATLALAAPIAAAITPAQVVDNIRMLTTKSQALQGPANSISIINGPLIIIGQGPFPQIIAGFVDIVSTATTAIAQMQGMPDVPAGKETDACFEAFREFVRVHQVLLNILIGKAGLFQTVPFIGAPVASVLRQVESVVDTIAFMLIDTFERKADFQAQGNSLSETITTCINKFEGIQISKRSIAFPRRAIAEAAVVGAAA</sequence>
<dbReference type="Proteomes" id="UP000265663">
    <property type="component" value="Unassembled WGS sequence"/>
</dbReference>
<organism evidence="1 2">
    <name type="scientific">Pyrenophora seminiperda CCB06</name>
    <dbReference type="NCBI Taxonomy" id="1302712"/>
    <lineage>
        <taxon>Eukaryota</taxon>
        <taxon>Fungi</taxon>
        <taxon>Dikarya</taxon>
        <taxon>Ascomycota</taxon>
        <taxon>Pezizomycotina</taxon>
        <taxon>Dothideomycetes</taxon>
        <taxon>Pleosporomycetidae</taxon>
        <taxon>Pleosporales</taxon>
        <taxon>Pleosporineae</taxon>
        <taxon>Pleosporaceae</taxon>
        <taxon>Pyrenophora</taxon>
    </lineage>
</organism>
<dbReference type="Pfam" id="PF17615">
    <property type="entry name" value="C166"/>
    <property type="match status" value="1"/>
</dbReference>
<dbReference type="AlphaFoldDB" id="A0A3M7LYR5"/>
<evidence type="ECO:0000313" key="1">
    <source>
        <dbReference type="EMBL" id="RMZ67329.1"/>
    </source>
</evidence>
<reference evidence="1 2" key="1">
    <citation type="journal article" date="2014" name="PLoS ONE">
        <title>De novo Genome Assembly of the Fungal Plant Pathogen Pyrenophora semeniperda.</title>
        <authorList>
            <person name="Soliai M.M."/>
            <person name="Meyer S.E."/>
            <person name="Udall J.A."/>
            <person name="Elzinga D.E."/>
            <person name="Hermansen R.A."/>
            <person name="Bodily P.M."/>
            <person name="Hart A.A."/>
            <person name="Coleman C.E."/>
        </authorList>
    </citation>
    <scope>NUCLEOTIDE SEQUENCE [LARGE SCALE GENOMIC DNA]</scope>
    <source>
        <strain evidence="1 2">CCB06</strain>
        <tissue evidence="1">Mycelium</tissue>
    </source>
</reference>
<dbReference type="OrthoDB" id="5089392at2759"/>
<gene>
    <name evidence="1" type="ORF">GMOD_00001239</name>
</gene>
<dbReference type="EMBL" id="KE747810">
    <property type="protein sequence ID" value="RMZ67329.1"/>
    <property type="molecule type" value="Genomic_DNA"/>
</dbReference>